<keyword evidence="4" id="KW-1185">Reference proteome</keyword>
<dbReference type="VEuPathDB" id="FungiDB:GGTG_02863"/>
<reference evidence="4" key="1">
    <citation type="submission" date="2010-07" db="EMBL/GenBank/DDBJ databases">
        <title>The genome sequence of Gaeumannomyces graminis var. tritici strain R3-111a-1.</title>
        <authorList>
            <consortium name="The Broad Institute Genome Sequencing Platform"/>
            <person name="Ma L.-J."/>
            <person name="Dead R."/>
            <person name="Young S."/>
            <person name="Zeng Q."/>
            <person name="Koehrsen M."/>
            <person name="Alvarado L."/>
            <person name="Berlin A."/>
            <person name="Chapman S.B."/>
            <person name="Chen Z."/>
            <person name="Freedman E."/>
            <person name="Gellesch M."/>
            <person name="Goldberg J."/>
            <person name="Griggs A."/>
            <person name="Gujja S."/>
            <person name="Heilman E.R."/>
            <person name="Heiman D."/>
            <person name="Hepburn T."/>
            <person name="Howarth C."/>
            <person name="Jen D."/>
            <person name="Larson L."/>
            <person name="Mehta T."/>
            <person name="Neiman D."/>
            <person name="Pearson M."/>
            <person name="Roberts A."/>
            <person name="Saif S."/>
            <person name="Shea T."/>
            <person name="Shenoy N."/>
            <person name="Sisk P."/>
            <person name="Stolte C."/>
            <person name="Sykes S."/>
            <person name="Walk T."/>
            <person name="White J."/>
            <person name="Yandava C."/>
            <person name="Haas B."/>
            <person name="Nusbaum C."/>
            <person name="Birren B."/>
        </authorList>
    </citation>
    <scope>NUCLEOTIDE SEQUENCE [LARGE SCALE GENOMIC DNA]</scope>
    <source>
        <strain evidence="4">R3-111a-1</strain>
    </source>
</reference>
<dbReference type="GeneID" id="20343321"/>
<reference evidence="3" key="5">
    <citation type="submission" date="2018-04" db="UniProtKB">
        <authorList>
            <consortium name="EnsemblFungi"/>
        </authorList>
    </citation>
    <scope>IDENTIFICATION</scope>
    <source>
        <strain evidence="3">R3-111a-1</strain>
    </source>
</reference>
<evidence type="ECO:0000256" key="1">
    <source>
        <dbReference type="SAM" id="MobiDB-lite"/>
    </source>
</evidence>
<feature type="compositionally biased region" description="Low complexity" evidence="1">
    <location>
        <begin position="1"/>
        <end position="10"/>
    </location>
</feature>
<dbReference type="AlphaFoldDB" id="J3NNK6"/>
<organism evidence="2">
    <name type="scientific">Gaeumannomyces tritici (strain R3-111a-1)</name>
    <name type="common">Wheat and barley take-all root rot fungus</name>
    <name type="synonym">Gaeumannomyces graminis var. tritici</name>
    <dbReference type="NCBI Taxonomy" id="644352"/>
    <lineage>
        <taxon>Eukaryota</taxon>
        <taxon>Fungi</taxon>
        <taxon>Dikarya</taxon>
        <taxon>Ascomycota</taxon>
        <taxon>Pezizomycotina</taxon>
        <taxon>Sordariomycetes</taxon>
        <taxon>Sordariomycetidae</taxon>
        <taxon>Magnaporthales</taxon>
        <taxon>Magnaporthaceae</taxon>
        <taxon>Gaeumannomyces</taxon>
    </lineage>
</organism>
<reference evidence="2" key="3">
    <citation type="submission" date="2010-09" db="EMBL/GenBank/DDBJ databases">
        <title>Annotation of Gaeumannomyces graminis var. tritici R3-111a-1.</title>
        <authorList>
            <consortium name="The Broad Institute Genome Sequencing Platform"/>
            <person name="Ma L.-J."/>
            <person name="Dead R."/>
            <person name="Young S.K."/>
            <person name="Zeng Q."/>
            <person name="Gargeya S."/>
            <person name="Fitzgerald M."/>
            <person name="Haas B."/>
            <person name="Abouelleil A."/>
            <person name="Alvarado L."/>
            <person name="Arachchi H.M."/>
            <person name="Berlin A."/>
            <person name="Brown A."/>
            <person name="Chapman S.B."/>
            <person name="Chen Z."/>
            <person name="Dunbar C."/>
            <person name="Freedman E."/>
            <person name="Gearin G."/>
            <person name="Gellesch M."/>
            <person name="Goldberg J."/>
            <person name="Griggs A."/>
            <person name="Gujja S."/>
            <person name="Heiman D."/>
            <person name="Howarth C."/>
            <person name="Larson L."/>
            <person name="Lui A."/>
            <person name="MacDonald P.J.P."/>
            <person name="Mehta T."/>
            <person name="Montmayeur A."/>
            <person name="Murphy C."/>
            <person name="Neiman D."/>
            <person name="Pearson M."/>
            <person name="Priest M."/>
            <person name="Roberts A."/>
            <person name="Saif S."/>
            <person name="Shea T."/>
            <person name="Shenoy N."/>
            <person name="Sisk P."/>
            <person name="Stolte C."/>
            <person name="Sykes S."/>
            <person name="Yandava C."/>
            <person name="Wortman J."/>
            <person name="Nusbaum C."/>
            <person name="Birren B."/>
        </authorList>
    </citation>
    <scope>NUCLEOTIDE SEQUENCE</scope>
    <source>
        <strain evidence="2">R3-111a-1</strain>
    </source>
</reference>
<dbReference type="RefSeq" id="XP_009218903.1">
    <property type="nucleotide sequence ID" value="XM_009220639.1"/>
</dbReference>
<reference evidence="2" key="2">
    <citation type="submission" date="2010-07" db="EMBL/GenBank/DDBJ databases">
        <authorList>
            <consortium name="The Broad Institute Genome Sequencing Platform"/>
            <consortium name="Broad Institute Genome Sequencing Center for Infectious Disease"/>
            <person name="Ma L.-J."/>
            <person name="Dead R."/>
            <person name="Young S."/>
            <person name="Zeng Q."/>
            <person name="Koehrsen M."/>
            <person name="Alvarado L."/>
            <person name="Berlin A."/>
            <person name="Chapman S.B."/>
            <person name="Chen Z."/>
            <person name="Freedman E."/>
            <person name="Gellesch M."/>
            <person name="Goldberg J."/>
            <person name="Griggs A."/>
            <person name="Gujja S."/>
            <person name="Heilman E.R."/>
            <person name="Heiman D."/>
            <person name="Hepburn T."/>
            <person name="Howarth C."/>
            <person name="Jen D."/>
            <person name="Larson L."/>
            <person name="Mehta T."/>
            <person name="Neiman D."/>
            <person name="Pearson M."/>
            <person name="Roberts A."/>
            <person name="Saif S."/>
            <person name="Shea T."/>
            <person name="Shenoy N."/>
            <person name="Sisk P."/>
            <person name="Stolte C."/>
            <person name="Sykes S."/>
            <person name="Walk T."/>
            <person name="White J."/>
            <person name="Yandava C."/>
            <person name="Haas B."/>
            <person name="Nusbaum C."/>
            <person name="Birren B."/>
        </authorList>
    </citation>
    <scope>NUCLEOTIDE SEQUENCE</scope>
    <source>
        <strain evidence="2">R3-111a-1</strain>
    </source>
</reference>
<proteinExistence type="predicted"/>
<protein>
    <submittedName>
        <fullName evidence="2 3">Uncharacterized protein</fullName>
    </submittedName>
</protein>
<reference evidence="3" key="4">
    <citation type="journal article" date="2015" name="G3 (Bethesda)">
        <title>Genome sequences of three phytopathogenic species of the Magnaporthaceae family of fungi.</title>
        <authorList>
            <person name="Okagaki L.H."/>
            <person name="Nunes C.C."/>
            <person name="Sailsbery J."/>
            <person name="Clay B."/>
            <person name="Brown D."/>
            <person name="John T."/>
            <person name="Oh Y."/>
            <person name="Young N."/>
            <person name="Fitzgerald M."/>
            <person name="Haas B.J."/>
            <person name="Zeng Q."/>
            <person name="Young S."/>
            <person name="Adiconis X."/>
            <person name="Fan L."/>
            <person name="Levin J.Z."/>
            <person name="Mitchell T.K."/>
            <person name="Okubara P.A."/>
            <person name="Farman M.L."/>
            <person name="Kohn L.M."/>
            <person name="Birren B."/>
            <person name="Ma L.-J."/>
            <person name="Dean R.A."/>
        </authorList>
    </citation>
    <scope>NUCLEOTIDE SEQUENCE</scope>
    <source>
        <strain evidence="3">R3-111a-1</strain>
    </source>
</reference>
<dbReference type="EnsemblFungi" id="EJT77758">
    <property type="protein sequence ID" value="EJT77758"/>
    <property type="gene ID" value="GGTG_02863"/>
</dbReference>
<feature type="region of interest" description="Disordered" evidence="1">
    <location>
        <begin position="1"/>
        <end position="41"/>
    </location>
</feature>
<feature type="compositionally biased region" description="Basic and acidic residues" evidence="1">
    <location>
        <begin position="66"/>
        <end position="78"/>
    </location>
</feature>
<accession>J3NNK6</accession>
<sequence length="94" mass="10297">MRAAPRAPAWGRPPLPPAGGAHPPSFSKLSQDHCKPGNPYRASVTATSIYLATAAIPAQGPNRHPPRVETGGDRGRRDDDDDDFDYDYDYDYDE</sequence>
<evidence type="ECO:0000313" key="2">
    <source>
        <dbReference type="EMBL" id="EJT77758.1"/>
    </source>
</evidence>
<dbReference type="Proteomes" id="UP000006039">
    <property type="component" value="Unassembled WGS sequence"/>
</dbReference>
<name>J3NNK6_GAET3</name>
<evidence type="ECO:0000313" key="3">
    <source>
        <dbReference type="EnsemblFungi" id="EJT77758"/>
    </source>
</evidence>
<feature type="compositionally biased region" description="Acidic residues" evidence="1">
    <location>
        <begin position="79"/>
        <end position="94"/>
    </location>
</feature>
<gene>
    <name evidence="3" type="primary">20343321</name>
    <name evidence="2" type="ORF">GGTG_02863</name>
</gene>
<feature type="region of interest" description="Disordered" evidence="1">
    <location>
        <begin position="54"/>
        <end position="94"/>
    </location>
</feature>
<dbReference type="EMBL" id="GL385396">
    <property type="protein sequence ID" value="EJT77758.1"/>
    <property type="molecule type" value="Genomic_DNA"/>
</dbReference>
<evidence type="ECO:0000313" key="4">
    <source>
        <dbReference type="Proteomes" id="UP000006039"/>
    </source>
</evidence>
<dbReference type="HOGENOM" id="CLU_2386273_0_0_1"/>